<dbReference type="EC" id="3.2.1.17" evidence="7"/>
<comment type="catalytic activity">
    <reaction evidence="1 7">
        <text>Hydrolysis of (1-&gt;4)-beta-linkages between N-acetylmuramic acid and N-acetyl-D-glucosamine residues in a peptidoglycan and between N-acetyl-D-glucosamine residues in chitodextrins.</text>
        <dbReference type="EC" id="3.2.1.17"/>
    </reaction>
</comment>
<dbReference type="CDD" id="cd00737">
    <property type="entry name" value="lyz_endolysin_autolysin"/>
    <property type="match status" value="1"/>
</dbReference>
<dbReference type="GO" id="GO:0009253">
    <property type="term" value="P:peptidoglycan catabolic process"/>
    <property type="evidence" value="ECO:0007669"/>
    <property type="project" value="InterPro"/>
</dbReference>
<dbReference type="Gene3D" id="1.10.530.40">
    <property type="match status" value="1"/>
</dbReference>
<dbReference type="EMBL" id="PSQJ01000014">
    <property type="protein sequence ID" value="PTL86076.1"/>
    <property type="molecule type" value="Genomic_DNA"/>
</dbReference>
<sequence>MLLDLIIEFEGLRLKSYQDPAGVWTIGYGHTGPDVVEGMVITQPQVYEFLIQDASQCIRQTFEVSPIIKECGANRISAIGDFVYNLGIGNYRSSTLRKRVDVKDWDGAVDEIKKWVHVGKKTLPGLVRRRNSEACLLLMGGGC</sequence>
<proteinExistence type="inferred from homology"/>
<dbReference type="Pfam" id="PF00959">
    <property type="entry name" value="Phage_lysozyme"/>
    <property type="match status" value="1"/>
</dbReference>
<keyword evidence="6 7" id="KW-0326">Glycosidase</keyword>
<dbReference type="InterPro" id="IPR033907">
    <property type="entry name" value="Endolysin_autolysin"/>
</dbReference>
<dbReference type="AlphaFoldDB" id="A0A2T4VWC0"/>
<dbReference type="GO" id="GO:0031640">
    <property type="term" value="P:killing of cells of another organism"/>
    <property type="evidence" value="ECO:0007669"/>
    <property type="project" value="UniProtKB-KW"/>
</dbReference>
<evidence type="ECO:0000313" key="9">
    <source>
        <dbReference type="Proteomes" id="UP000240811"/>
    </source>
</evidence>
<keyword evidence="3 7" id="KW-0081">Bacteriolytic enzyme</keyword>
<evidence type="ECO:0000256" key="5">
    <source>
        <dbReference type="ARBA" id="ARBA00023200"/>
    </source>
</evidence>
<dbReference type="SUPFAM" id="SSF53955">
    <property type="entry name" value="Lysozyme-like"/>
    <property type="match status" value="1"/>
</dbReference>
<evidence type="ECO:0000256" key="6">
    <source>
        <dbReference type="ARBA" id="ARBA00023295"/>
    </source>
</evidence>
<keyword evidence="4 7" id="KW-0378">Hydrolase</keyword>
<organism evidence="8 9">
    <name type="scientific">Candidatus Liberibacter europaeus</name>
    <dbReference type="NCBI Taxonomy" id="744859"/>
    <lineage>
        <taxon>Bacteria</taxon>
        <taxon>Pseudomonadati</taxon>
        <taxon>Pseudomonadota</taxon>
        <taxon>Alphaproteobacteria</taxon>
        <taxon>Hyphomicrobiales</taxon>
        <taxon>Rhizobiaceae</taxon>
        <taxon>Liberibacter</taxon>
    </lineage>
</organism>
<dbReference type="HAMAP" id="MF_04110">
    <property type="entry name" value="ENDOLYSIN_T4"/>
    <property type="match status" value="1"/>
</dbReference>
<evidence type="ECO:0000256" key="7">
    <source>
        <dbReference type="RuleBase" id="RU003788"/>
    </source>
</evidence>
<dbReference type="InterPro" id="IPR051018">
    <property type="entry name" value="Bacteriophage_GH24"/>
</dbReference>
<dbReference type="PANTHER" id="PTHR38107">
    <property type="match status" value="1"/>
</dbReference>
<comment type="similarity">
    <text evidence="7">Belongs to the glycosyl hydrolase 24 family.</text>
</comment>
<keyword evidence="5" id="KW-1035">Host cytoplasm</keyword>
<dbReference type="GO" id="GO:0016998">
    <property type="term" value="P:cell wall macromolecule catabolic process"/>
    <property type="evidence" value="ECO:0007669"/>
    <property type="project" value="InterPro"/>
</dbReference>
<reference evidence="9" key="1">
    <citation type="submission" date="2018-02" db="EMBL/GenBank/DDBJ databases">
        <title>Genome sequence of Candidatus Liberibacter europaeus.</title>
        <authorList>
            <person name="Frampton R.A."/>
            <person name="Thompson S.M."/>
            <person name="David C."/>
            <person name="Addison S.M."/>
            <person name="Smith G.R."/>
        </authorList>
    </citation>
    <scope>NUCLEOTIDE SEQUENCE [LARGE SCALE GENOMIC DNA]</scope>
</reference>
<evidence type="ECO:0000256" key="2">
    <source>
        <dbReference type="ARBA" id="ARBA00022529"/>
    </source>
</evidence>
<gene>
    <name evidence="8" type="ORF">C4617_05785</name>
</gene>
<keyword evidence="2 7" id="KW-0929">Antimicrobial</keyword>
<dbReference type="Proteomes" id="UP000240811">
    <property type="component" value="Unassembled WGS sequence"/>
</dbReference>
<protein>
    <recommendedName>
        <fullName evidence="7">Lysozyme</fullName>
        <ecNumber evidence="7">3.2.1.17</ecNumber>
    </recommendedName>
</protein>
<dbReference type="GO" id="GO:0042742">
    <property type="term" value="P:defense response to bacterium"/>
    <property type="evidence" value="ECO:0007669"/>
    <property type="project" value="UniProtKB-KW"/>
</dbReference>
<dbReference type="PANTHER" id="PTHR38107:SF3">
    <property type="entry name" value="LYSOZYME RRRD-RELATED"/>
    <property type="match status" value="1"/>
</dbReference>
<dbReference type="InterPro" id="IPR023346">
    <property type="entry name" value="Lysozyme-like_dom_sf"/>
</dbReference>
<dbReference type="GO" id="GO:0003796">
    <property type="term" value="F:lysozyme activity"/>
    <property type="evidence" value="ECO:0007669"/>
    <property type="project" value="UniProtKB-EC"/>
</dbReference>
<dbReference type="InterPro" id="IPR002196">
    <property type="entry name" value="Glyco_hydro_24"/>
</dbReference>
<evidence type="ECO:0000256" key="4">
    <source>
        <dbReference type="ARBA" id="ARBA00022801"/>
    </source>
</evidence>
<evidence type="ECO:0000256" key="1">
    <source>
        <dbReference type="ARBA" id="ARBA00000632"/>
    </source>
</evidence>
<dbReference type="InterPro" id="IPR023347">
    <property type="entry name" value="Lysozyme_dom_sf"/>
</dbReference>
<comment type="caution">
    <text evidence="8">The sequence shown here is derived from an EMBL/GenBank/DDBJ whole genome shotgun (WGS) entry which is preliminary data.</text>
</comment>
<evidence type="ECO:0000256" key="3">
    <source>
        <dbReference type="ARBA" id="ARBA00022638"/>
    </source>
</evidence>
<name>A0A2T4VWC0_9HYPH</name>
<evidence type="ECO:0000313" key="8">
    <source>
        <dbReference type="EMBL" id="PTL86076.1"/>
    </source>
</evidence>
<accession>A0A2T4VWC0</accession>
<dbReference type="InterPro" id="IPR034690">
    <property type="entry name" value="Endolysin_T4_type"/>
</dbReference>